<evidence type="ECO:0000313" key="2">
    <source>
        <dbReference type="EMBL" id="MBM7280335.1"/>
    </source>
</evidence>
<dbReference type="AlphaFoldDB" id="A0AAW4GBK2"/>
<comment type="caution">
    <text evidence="2">The sequence shown here is derived from an EMBL/GenBank/DDBJ whole genome shotgun (WGS) entry which is preliminary data.</text>
</comment>
<reference evidence="2" key="1">
    <citation type="submission" date="2021-02" db="EMBL/GenBank/DDBJ databases">
        <title>Taxonomy, biology and ecology of Rhodococcus bacteria occurring in California pistachio and other woody hosts as revealed by genome sequence analyses.</title>
        <authorList>
            <person name="Riely B."/>
            <person name="Gai Y."/>
        </authorList>
    </citation>
    <scope>NUCLEOTIDE SEQUENCE</scope>
    <source>
        <strain evidence="2">BP-295</strain>
    </source>
</reference>
<dbReference type="Proteomes" id="UP001195196">
    <property type="component" value="Unassembled WGS sequence"/>
</dbReference>
<evidence type="ECO:0000313" key="3">
    <source>
        <dbReference type="Proteomes" id="UP001195196"/>
    </source>
</evidence>
<dbReference type="EMBL" id="JAFFGU010000019">
    <property type="protein sequence ID" value="MBM7280335.1"/>
    <property type="molecule type" value="Genomic_DNA"/>
</dbReference>
<evidence type="ECO:0000256" key="1">
    <source>
        <dbReference type="SAM" id="MobiDB-lite"/>
    </source>
</evidence>
<organism evidence="2 3">
    <name type="scientific">Gordonia rubripertincta</name>
    <name type="common">Rhodococcus corallinus</name>
    <dbReference type="NCBI Taxonomy" id="36822"/>
    <lineage>
        <taxon>Bacteria</taxon>
        <taxon>Bacillati</taxon>
        <taxon>Actinomycetota</taxon>
        <taxon>Actinomycetes</taxon>
        <taxon>Mycobacteriales</taxon>
        <taxon>Gordoniaceae</taxon>
        <taxon>Gordonia</taxon>
    </lineage>
</organism>
<name>A0AAW4GBK2_GORRU</name>
<accession>A0AAW4GBK2</accession>
<gene>
    <name evidence="2" type="ORF">JTZ10_21560</name>
</gene>
<feature type="compositionally biased region" description="Polar residues" evidence="1">
    <location>
        <begin position="7"/>
        <end position="19"/>
    </location>
</feature>
<protein>
    <submittedName>
        <fullName evidence="2">Uncharacterized protein</fullName>
    </submittedName>
</protein>
<sequence>MSLPSAEHQSPSCGACQSETSHDGDDFVCEDCQLAFDSYTLEARFLDEDVEPCGKPCENTWHGDHKIHRGQGYRCHPCQLPKGHEEFGGWHHWTGCEPILLDGGAS</sequence>
<dbReference type="RefSeq" id="WP_204718898.1">
    <property type="nucleotide sequence ID" value="NZ_JAFFGU010000019.1"/>
</dbReference>
<feature type="region of interest" description="Disordered" evidence="1">
    <location>
        <begin position="1"/>
        <end position="21"/>
    </location>
</feature>
<proteinExistence type="predicted"/>